<name>A0AAV9AT81_ACOGR</name>
<evidence type="ECO:0000313" key="2">
    <source>
        <dbReference type="EMBL" id="KAK1267363.1"/>
    </source>
</evidence>
<accession>A0AAV9AT81</accession>
<keyword evidence="3" id="KW-1185">Reference proteome</keyword>
<reference evidence="2" key="1">
    <citation type="journal article" date="2023" name="Nat. Commun.">
        <title>Diploid and tetraploid genomes of Acorus and the evolution of monocots.</title>
        <authorList>
            <person name="Ma L."/>
            <person name="Liu K.W."/>
            <person name="Li Z."/>
            <person name="Hsiao Y.Y."/>
            <person name="Qi Y."/>
            <person name="Fu T."/>
            <person name="Tang G.D."/>
            <person name="Zhang D."/>
            <person name="Sun W.H."/>
            <person name="Liu D.K."/>
            <person name="Li Y."/>
            <person name="Chen G.Z."/>
            <person name="Liu X.D."/>
            <person name="Liao X.Y."/>
            <person name="Jiang Y.T."/>
            <person name="Yu X."/>
            <person name="Hao Y."/>
            <person name="Huang J."/>
            <person name="Zhao X.W."/>
            <person name="Ke S."/>
            <person name="Chen Y.Y."/>
            <person name="Wu W.L."/>
            <person name="Hsu J.L."/>
            <person name="Lin Y.F."/>
            <person name="Huang M.D."/>
            <person name="Li C.Y."/>
            <person name="Huang L."/>
            <person name="Wang Z.W."/>
            <person name="Zhao X."/>
            <person name="Zhong W.Y."/>
            <person name="Peng D.H."/>
            <person name="Ahmad S."/>
            <person name="Lan S."/>
            <person name="Zhang J.S."/>
            <person name="Tsai W.C."/>
            <person name="Van de Peer Y."/>
            <person name="Liu Z.J."/>
        </authorList>
    </citation>
    <scope>NUCLEOTIDE SEQUENCE</scope>
    <source>
        <strain evidence="2">SCP</strain>
    </source>
</reference>
<dbReference type="EMBL" id="JAUJYN010000007">
    <property type="protein sequence ID" value="KAK1267363.1"/>
    <property type="molecule type" value="Genomic_DNA"/>
</dbReference>
<dbReference type="InterPro" id="IPR018289">
    <property type="entry name" value="MULE_transposase_dom"/>
</dbReference>
<protein>
    <submittedName>
        <fullName evidence="2">Protein FAR-RED IMPAIRED RESPONSE 1</fullName>
    </submittedName>
</protein>
<dbReference type="Proteomes" id="UP001179952">
    <property type="component" value="Unassembled WGS sequence"/>
</dbReference>
<gene>
    <name evidence="2" type="ORF">QJS04_geneDACA002654</name>
</gene>
<organism evidence="2 3">
    <name type="scientific">Acorus gramineus</name>
    <name type="common">Dwarf sweet flag</name>
    <dbReference type="NCBI Taxonomy" id="55184"/>
    <lineage>
        <taxon>Eukaryota</taxon>
        <taxon>Viridiplantae</taxon>
        <taxon>Streptophyta</taxon>
        <taxon>Embryophyta</taxon>
        <taxon>Tracheophyta</taxon>
        <taxon>Spermatophyta</taxon>
        <taxon>Magnoliopsida</taxon>
        <taxon>Liliopsida</taxon>
        <taxon>Acoraceae</taxon>
        <taxon>Acorus</taxon>
    </lineage>
</organism>
<proteinExistence type="predicted"/>
<dbReference type="PANTHER" id="PTHR47718">
    <property type="entry name" value="OS01G0519700 PROTEIN"/>
    <property type="match status" value="1"/>
</dbReference>
<feature type="domain" description="MULE transposase" evidence="1">
    <location>
        <begin position="37"/>
        <end position="131"/>
    </location>
</feature>
<comment type="caution">
    <text evidence="2">The sequence shown here is derived from an EMBL/GenBank/DDBJ whole genome shotgun (WGS) entry which is preliminary data.</text>
</comment>
<evidence type="ECO:0000313" key="3">
    <source>
        <dbReference type="Proteomes" id="UP001179952"/>
    </source>
</evidence>
<sequence length="162" mass="18738">MNHSYYFAYEVDDENRLTHSFWADGGARTAYAYLRDVVVFDTTYNTNKYSLICAPFTGVNHYFQFINFGCGLLKDEKMDSFLWLFEKWQEAMGNCPPKAFITDQDPAIGAAIAHLFPNVTHRLCIWHIMKKLSEKVGTAAYRSDFLELFKECVYGSKNHICV</sequence>
<dbReference type="Pfam" id="PF10551">
    <property type="entry name" value="MULE"/>
    <property type="match status" value="1"/>
</dbReference>
<dbReference type="PANTHER" id="PTHR47718:SF18">
    <property type="entry name" value="PROTEIN FAR1-RELATED SEQUENCE 5-LIKE"/>
    <property type="match status" value="1"/>
</dbReference>
<evidence type="ECO:0000259" key="1">
    <source>
        <dbReference type="Pfam" id="PF10551"/>
    </source>
</evidence>
<reference evidence="2" key="2">
    <citation type="submission" date="2023-06" db="EMBL/GenBank/DDBJ databases">
        <authorList>
            <person name="Ma L."/>
            <person name="Liu K.-W."/>
            <person name="Li Z."/>
            <person name="Hsiao Y.-Y."/>
            <person name="Qi Y."/>
            <person name="Fu T."/>
            <person name="Tang G."/>
            <person name="Zhang D."/>
            <person name="Sun W.-H."/>
            <person name="Liu D.-K."/>
            <person name="Li Y."/>
            <person name="Chen G.-Z."/>
            <person name="Liu X.-D."/>
            <person name="Liao X.-Y."/>
            <person name="Jiang Y.-T."/>
            <person name="Yu X."/>
            <person name="Hao Y."/>
            <person name="Huang J."/>
            <person name="Zhao X.-W."/>
            <person name="Ke S."/>
            <person name="Chen Y.-Y."/>
            <person name="Wu W.-L."/>
            <person name="Hsu J.-L."/>
            <person name="Lin Y.-F."/>
            <person name="Huang M.-D."/>
            <person name="Li C.-Y."/>
            <person name="Huang L."/>
            <person name="Wang Z.-W."/>
            <person name="Zhao X."/>
            <person name="Zhong W.-Y."/>
            <person name="Peng D.-H."/>
            <person name="Ahmad S."/>
            <person name="Lan S."/>
            <person name="Zhang J.-S."/>
            <person name="Tsai W.-C."/>
            <person name="Van De Peer Y."/>
            <person name="Liu Z.-J."/>
        </authorList>
    </citation>
    <scope>NUCLEOTIDE SEQUENCE</scope>
    <source>
        <strain evidence="2">SCP</strain>
        <tissue evidence="2">Leaves</tissue>
    </source>
</reference>
<dbReference type="AlphaFoldDB" id="A0AAV9AT81"/>